<dbReference type="STRING" id="1348612.A0A397JEA2"/>
<dbReference type="AlphaFoldDB" id="A0A397JEA2"/>
<dbReference type="Gene3D" id="1.10.510.10">
    <property type="entry name" value="Transferase(Phosphotransferase) domain 1"/>
    <property type="match status" value="1"/>
</dbReference>
<evidence type="ECO:0008006" key="3">
    <source>
        <dbReference type="Google" id="ProtNLM"/>
    </source>
</evidence>
<protein>
    <recommendedName>
        <fullName evidence="3">Protein kinase domain-containing protein</fullName>
    </recommendedName>
</protein>
<name>A0A397JEA2_9GLOM</name>
<accession>A0A397JEA2</accession>
<organism evidence="1 2">
    <name type="scientific">Diversispora epigaea</name>
    <dbReference type="NCBI Taxonomy" id="1348612"/>
    <lineage>
        <taxon>Eukaryota</taxon>
        <taxon>Fungi</taxon>
        <taxon>Fungi incertae sedis</taxon>
        <taxon>Mucoromycota</taxon>
        <taxon>Glomeromycotina</taxon>
        <taxon>Glomeromycetes</taxon>
        <taxon>Diversisporales</taxon>
        <taxon>Diversisporaceae</taxon>
        <taxon>Diversispora</taxon>
    </lineage>
</organism>
<evidence type="ECO:0000313" key="2">
    <source>
        <dbReference type="Proteomes" id="UP000266861"/>
    </source>
</evidence>
<keyword evidence="2" id="KW-1185">Reference proteome</keyword>
<evidence type="ECO:0000313" key="1">
    <source>
        <dbReference type="EMBL" id="RHZ84286.1"/>
    </source>
</evidence>
<comment type="caution">
    <text evidence="1">The sequence shown here is derived from an EMBL/GenBank/DDBJ whole genome shotgun (WGS) entry which is preliminary data.</text>
</comment>
<dbReference type="InterPro" id="IPR011009">
    <property type="entry name" value="Kinase-like_dom_sf"/>
</dbReference>
<sequence length="151" mass="17659">MTNSRSTSQVNLRLFVKELHERKQNIKLRQYPFLGNIYSFGGIMYEIVTAQRPFADQVHDTYLIIDICNGVRPKVHDFMLNWIQKCADPSAAELVDLFSEISYKLYRNIIESNNVRQLEIADENQKKNTTKSQKQLFSHSRIKSGNLRVYS</sequence>
<dbReference type="EMBL" id="PQFF01000080">
    <property type="protein sequence ID" value="RHZ84286.1"/>
    <property type="molecule type" value="Genomic_DNA"/>
</dbReference>
<dbReference type="Proteomes" id="UP000266861">
    <property type="component" value="Unassembled WGS sequence"/>
</dbReference>
<dbReference type="SUPFAM" id="SSF56112">
    <property type="entry name" value="Protein kinase-like (PK-like)"/>
    <property type="match status" value="1"/>
</dbReference>
<proteinExistence type="predicted"/>
<reference evidence="1 2" key="1">
    <citation type="submission" date="2018-08" db="EMBL/GenBank/DDBJ databases">
        <title>Genome and evolution of the arbuscular mycorrhizal fungus Diversispora epigaea (formerly Glomus versiforme) and its bacterial endosymbionts.</title>
        <authorList>
            <person name="Sun X."/>
            <person name="Fei Z."/>
            <person name="Harrison M."/>
        </authorList>
    </citation>
    <scope>NUCLEOTIDE SEQUENCE [LARGE SCALE GENOMIC DNA]</scope>
    <source>
        <strain evidence="1 2">IT104</strain>
    </source>
</reference>
<gene>
    <name evidence="1" type="ORF">Glove_84g5</name>
</gene>
<dbReference type="OrthoDB" id="10604386at2759"/>